<feature type="domain" description="HTH tetR-type" evidence="5">
    <location>
        <begin position="11"/>
        <end position="71"/>
    </location>
</feature>
<dbReference type="Gene3D" id="1.10.357.10">
    <property type="entry name" value="Tetracycline Repressor, domain 2"/>
    <property type="match status" value="1"/>
</dbReference>
<dbReference type="PANTHER" id="PTHR30055">
    <property type="entry name" value="HTH-TYPE TRANSCRIPTIONAL REGULATOR RUTR"/>
    <property type="match status" value="1"/>
</dbReference>
<dbReference type="InterPro" id="IPR009057">
    <property type="entry name" value="Homeodomain-like_sf"/>
</dbReference>
<keyword evidence="7" id="KW-1185">Reference proteome</keyword>
<protein>
    <recommendedName>
        <fullName evidence="5">HTH tetR-type domain-containing protein</fullName>
    </recommendedName>
</protein>
<evidence type="ECO:0000256" key="3">
    <source>
        <dbReference type="ARBA" id="ARBA00023163"/>
    </source>
</evidence>
<evidence type="ECO:0000256" key="4">
    <source>
        <dbReference type="PROSITE-ProRule" id="PRU00335"/>
    </source>
</evidence>
<gene>
    <name evidence="6" type="ORF">GCM10009710_02120</name>
</gene>
<organism evidence="6 7">
    <name type="scientific">Aeromicrobium alkaliterrae</name>
    <dbReference type="NCBI Taxonomy" id="302168"/>
    <lineage>
        <taxon>Bacteria</taxon>
        <taxon>Bacillati</taxon>
        <taxon>Actinomycetota</taxon>
        <taxon>Actinomycetes</taxon>
        <taxon>Propionibacteriales</taxon>
        <taxon>Nocardioidaceae</taxon>
        <taxon>Aeromicrobium</taxon>
    </lineage>
</organism>
<evidence type="ECO:0000313" key="6">
    <source>
        <dbReference type="EMBL" id="GAA1724918.1"/>
    </source>
</evidence>
<feature type="DNA-binding region" description="H-T-H motif" evidence="4">
    <location>
        <begin position="34"/>
        <end position="53"/>
    </location>
</feature>
<dbReference type="InterPro" id="IPR001647">
    <property type="entry name" value="HTH_TetR"/>
</dbReference>
<accession>A0ABP4VHT6</accession>
<dbReference type="Gene3D" id="1.10.10.60">
    <property type="entry name" value="Homeodomain-like"/>
    <property type="match status" value="1"/>
</dbReference>
<dbReference type="SUPFAM" id="SSF46689">
    <property type="entry name" value="Homeodomain-like"/>
    <property type="match status" value="1"/>
</dbReference>
<dbReference type="PANTHER" id="PTHR30055:SF234">
    <property type="entry name" value="HTH-TYPE TRANSCRIPTIONAL REGULATOR BETI"/>
    <property type="match status" value="1"/>
</dbReference>
<dbReference type="Pfam" id="PF00440">
    <property type="entry name" value="TetR_N"/>
    <property type="match status" value="1"/>
</dbReference>
<reference evidence="7" key="1">
    <citation type="journal article" date="2019" name="Int. J. Syst. Evol. Microbiol.">
        <title>The Global Catalogue of Microorganisms (GCM) 10K type strain sequencing project: providing services to taxonomists for standard genome sequencing and annotation.</title>
        <authorList>
            <consortium name="The Broad Institute Genomics Platform"/>
            <consortium name="The Broad Institute Genome Sequencing Center for Infectious Disease"/>
            <person name="Wu L."/>
            <person name="Ma J."/>
        </authorList>
    </citation>
    <scope>NUCLEOTIDE SEQUENCE [LARGE SCALE GENOMIC DNA]</scope>
    <source>
        <strain evidence="7">JCM 13518</strain>
    </source>
</reference>
<keyword evidence="3" id="KW-0804">Transcription</keyword>
<evidence type="ECO:0000259" key="5">
    <source>
        <dbReference type="PROSITE" id="PS50977"/>
    </source>
</evidence>
<comment type="caution">
    <text evidence="6">The sequence shown here is derived from an EMBL/GenBank/DDBJ whole genome shotgun (WGS) entry which is preliminary data.</text>
</comment>
<sequence>MTESASSERKRSTQRAISASARDLALEHGLDGFTMDDLATSVGVSRRTLFNYVPGKIDAVLGVAEDPDPELIATFMAGGPTGHLFTDLKELVVVALDEEGTSASEIDAVRRLVLSDPRLYHAMQDRLTSSMDEFAEFINQREGSEVDGLTVALLFKLTVSVLHVALDESLADADHPFTWHYSRVFDAAIAAVERPA</sequence>
<dbReference type="PROSITE" id="PS50977">
    <property type="entry name" value="HTH_TETR_2"/>
    <property type="match status" value="1"/>
</dbReference>
<dbReference type="RefSeq" id="WP_344196820.1">
    <property type="nucleotide sequence ID" value="NZ_BAAAME010000002.1"/>
</dbReference>
<dbReference type="Proteomes" id="UP001501057">
    <property type="component" value="Unassembled WGS sequence"/>
</dbReference>
<evidence type="ECO:0000313" key="7">
    <source>
        <dbReference type="Proteomes" id="UP001501057"/>
    </source>
</evidence>
<evidence type="ECO:0000256" key="1">
    <source>
        <dbReference type="ARBA" id="ARBA00023015"/>
    </source>
</evidence>
<keyword evidence="2 4" id="KW-0238">DNA-binding</keyword>
<proteinExistence type="predicted"/>
<dbReference type="EMBL" id="BAAAME010000002">
    <property type="protein sequence ID" value="GAA1724918.1"/>
    <property type="molecule type" value="Genomic_DNA"/>
</dbReference>
<dbReference type="InterPro" id="IPR050109">
    <property type="entry name" value="HTH-type_TetR-like_transc_reg"/>
</dbReference>
<evidence type="ECO:0000256" key="2">
    <source>
        <dbReference type="ARBA" id="ARBA00023125"/>
    </source>
</evidence>
<keyword evidence="1" id="KW-0805">Transcription regulation</keyword>
<name>A0ABP4VHT6_9ACTN</name>